<dbReference type="EMBL" id="BPQP01000001">
    <property type="protein sequence ID" value="GJD92872.1"/>
    <property type="molecule type" value="Genomic_DNA"/>
</dbReference>
<name>A0ABQ4RRR8_9HYPH</name>
<accession>A0ABQ4RRR8</accession>
<reference evidence="1" key="1">
    <citation type="journal article" date="2021" name="Front. Microbiol.">
        <title>Comprehensive Comparative Genomics and Phenotyping of Methylobacterium Species.</title>
        <authorList>
            <person name="Alessa O."/>
            <person name="Ogura Y."/>
            <person name="Fujitani Y."/>
            <person name="Takami H."/>
            <person name="Hayashi T."/>
            <person name="Sahin N."/>
            <person name="Tani A."/>
        </authorList>
    </citation>
    <scope>NUCLEOTIDE SEQUENCE</scope>
    <source>
        <strain evidence="1">DSM 19015</strain>
    </source>
</reference>
<sequence>MTAPSLILAARHAPDRRQRILLMAETMRDHAWGPEGACTDAHLRAAGFTEGEIATYPDDARAVLVGKPSPLRTVPAGRLNALALAKKARSIRSRIEEARRG</sequence>
<proteinExistence type="predicted"/>
<dbReference type="RefSeq" id="WP_238241921.1">
    <property type="nucleotide sequence ID" value="NZ_BPQP01000001.1"/>
</dbReference>
<keyword evidence="2" id="KW-1185">Reference proteome</keyword>
<organism evidence="1 2">
    <name type="scientific">Methylobacterium iners</name>
    <dbReference type="NCBI Taxonomy" id="418707"/>
    <lineage>
        <taxon>Bacteria</taxon>
        <taxon>Pseudomonadati</taxon>
        <taxon>Pseudomonadota</taxon>
        <taxon>Alphaproteobacteria</taxon>
        <taxon>Hyphomicrobiales</taxon>
        <taxon>Methylobacteriaceae</taxon>
        <taxon>Methylobacterium</taxon>
    </lineage>
</organism>
<gene>
    <name evidence="1" type="ORF">OCOJLMKI_0055</name>
</gene>
<dbReference type="Proteomes" id="UP001055125">
    <property type="component" value="Unassembled WGS sequence"/>
</dbReference>
<reference evidence="1" key="2">
    <citation type="submission" date="2021-08" db="EMBL/GenBank/DDBJ databases">
        <authorList>
            <person name="Tani A."/>
            <person name="Ola A."/>
            <person name="Ogura Y."/>
            <person name="Katsura K."/>
            <person name="Hayashi T."/>
        </authorList>
    </citation>
    <scope>NUCLEOTIDE SEQUENCE</scope>
    <source>
        <strain evidence="1">DSM 19015</strain>
    </source>
</reference>
<evidence type="ECO:0000313" key="2">
    <source>
        <dbReference type="Proteomes" id="UP001055125"/>
    </source>
</evidence>
<evidence type="ECO:0000313" key="1">
    <source>
        <dbReference type="EMBL" id="GJD92872.1"/>
    </source>
</evidence>
<comment type="caution">
    <text evidence="1">The sequence shown here is derived from an EMBL/GenBank/DDBJ whole genome shotgun (WGS) entry which is preliminary data.</text>
</comment>
<protein>
    <submittedName>
        <fullName evidence="1">Uncharacterized protein</fullName>
    </submittedName>
</protein>